<dbReference type="AlphaFoldDB" id="A0AAU7QGL9"/>
<dbReference type="SUPFAM" id="SSF52540">
    <property type="entry name" value="P-loop containing nucleoside triphosphate hydrolases"/>
    <property type="match status" value="1"/>
</dbReference>
<name>A0AAU7QGL9_9GAMM</name>
<dbReference type="RefSeq" id="WP_350015502.1">
    <property type="nucleotide sequence ID" value="NZ_CP157948.1"/>
</dbReference>
<keyword evidence="1" id="KW-0067">ATP-binding</keyword>
<protein>
    <submittedName>
        <fullName evidence="1">ATP-binding protein</fullName>
    </submittedName>
</protein>
<dbReference type="Gene3D" id="3.40.50.300">
    <property type="entry name" value="P-loop containing nucleotide triphosphate hydrolases"/>
    <property type="match status" value="1"/>
</dbReference>
<gene>
    <name evidence="1" type="ORF">ABNK63_09715</name>
</gene>
<evidence type="ECO:0000313" key="1">
    <source>
        <dbReference type="EMBL" id="XBS88690.1"/>
    </source>
</evidence>
<dbReference type="GO" id="GO:0005524">
    <property type="term" value="F:ATP binding"/>
    <property type="evidence" value="ECO:0007669"/>
    <property type="project" value="UniProtKB-KW"/>
</dbReference>
<dbReference type="PANTHER" id="PTHR34301:SF8">
    <property type="entry name" value="ATPASE DOMAIN-CONTAINING PROTEIN"/>
    <property type="match status" value="1"/>
</dbReference>
<proteinExistence type="predicted"/>
<sequence>MIDKNITNPGHHKQFLMNRFNDEEQRILRGLEKSWYLTNSGESVYAAQSKYDYFLMKPTPRTSEMFNIEREIICVFSDYSNFESRSLDIFDKVISRLPKMRTESVCEILISRAPQVEEKVDKMLKSDPEHPIVIPFTYEELLHGDVGSTVENRFRKHFYTRDLFSFLSPLKKDTYFFGRSNLINEIVNRFHSGEHTSLFGLRKSGKTSIVYAIERRLESTGDSVLSIDCESPSIHLLRWYELLEKVVNMYQQVRDSKVKVVTRDRYEEKMAADSFEADMLRIHASKKAASTLFIFDEIERLTPGTASSLHWKDGSDFIYFWQTLRGFYQRHPEVFSYMVVGTNPSCIESPMLAGHENPIYASIPSQYVPPFTVEQVGQMVSRLGDYMGLRFDSMLYSKLTEDFGGHPFLIRQMCSAVNQQASQIRPVTIDKALYQKAKVEFQLGSLEYLEMMVYVLSEWYPDEYEMLRYLAQGDMESFESFARDHPSYTRHLIGYGLIQKGAGGYSFNLESLADVLRAKHAMERLNLTAEEKLAEVSGRRIAIEKKLRTSIKNSLHANFGAADGAARVIASVPDNRKEKLKSLNLQELLDKDKSPLFFLELVGVIRREWEVLKNVLEIDKTKLVVMLEEINEKGRPDAHAKSLSQDDFAQLRLYFSKLEALLIDWG</sequence>
<accession>A0AAU7QGL9</accession>
<dbReference type="EMBL" id="CP157948">
    <property type="protein sequence ID" value="XBS88690.1"/>
    <property type="molecule type" value="Genomic_DNA"/>
</dbReference>
<dbReference type="PANTHER" id="PTHR34301">
    <property type="entry name" value="DNA-BINDING PROTEIN-RELATED"/>
    <property type="match status" value="1"/>
</dbReference>
<organism evidence="1">
    <name type="scientific">Rhodanobacter sp. IGA1.0</name>
    <dbReference type="NCBI Taxonomy" id="3158582"/>
    <lineage>
        <taxon>Bacteria</taxon>
        <taxon>Pseudomonadati</taxon>
        <taxon>Pseudomonadota</taxon>
        <taxon>Gammaproteobacteria</taxon>
        <taxon>Lysobacterales</taxon>
        <taxon>Rhodanobacteraceae</taxon>
        <taxon>Rhodanobacter</taxon>
    </lineage>
</organism>
<dbReference type="InterPro" id="IPR027417">
    <property type="entry name" value="P-loop_NTPase"/>
</dbReference>
<reference evidence="1" key="1">
    <citation type="submission" date="2024-06" db="EMBL/GenBank/DDBJ databases">
        <authorList>
            <person name="Sun Y."/>
        </authorList>
    </citation>
    <scope>NUCLEOTIDE SEQUENCE</scope>
    <source>
        <strain evidence="1">IGA1.0</strain>
    </source>
</reference>
<keyword evidence="1" id="KW-0547">Nucleotide-binding</keyword>